<protein>
    <submittedName>
        <fullName evidence="2">Putative secreted protein with C-terminal beta-propeller domain</fullName>
    </submittedName>
</protein>
<feature type="signal peptide" evidence="1">
    <location>
        <begin position="1"/>
        <end position="27"/>
    </location>
</feature>
<dbReference type="RefSeq" id="WP_166657642.1">
    <property type="nucleotide sequence ID" value="NZ_SOAU01000001.1"/>
</dbReference>
<organism evidence="2 3">
    <name type="scientific">Ilumatobacter fluminis</name>
    <dbReference type="NCBI Taxonomy" id="467091"/>
    <lineage>
        <taxon>Bacteria</taxon>
        <taxon>Bacillati</taxon>
        <taxon>Actinomycetota</taxon>
        <taxon>Acidimicrobiia</taxon>
        <taxon>Acidimicrobiales</taxon>
        <taxon>Ilumatobacteraceae</taxon>
        <taxon>Ilumatobacter</taxon>
    </lineage>
</organism>
<reference evidence="2 3" key="1">
    <citation type="submission" date="2019-03" db="EMBL/GenBank/DDBJ databases">
        <title>Sequencing the genomes of 1000 actinobacteria strains.</title>
        <authorList>
            <person name="Klenk H.-P."/>
        </authorList>
    </citation>
    <scope>NUCLEOTIDE SEQUENCE [LARGE SCALE GENOMIC DNA]</scope>
    <source>
        <strain evidence="2 3">DSM 18936</strain>
    </source>
</reference>
<proteinExistence type="predicted"/>
<name>A0A4R7I3D5_9ACTN</name>
<gene>
    <name evidence="2" type="ORF">BDK89_3367</name>
</gene>
<sequence>MRVGPGTAGLIALVVAATSITVGATSAAPPTESAGGGIRLGPLETSCIPVPDAEIGDLALMNVTAVRPTASGHLTAHHELADPSATSTVNFQADATVPALAAVAIGEHRVACVTNSIHAAAHVVVDLAGLLPGAAVDGSFTGSTRVFDSRRGPSSRVEPGETVCSEPVEAGPGAVVLANVTAANPSSAGHLVAHPRGAADTTSTSTLNYVAGANRANLTVVELGADSSICVTLSTHASANVVIDAVAVLDSTLFERTDAGGRLLDTREPDAGTAGRRVAAGGTVCTTDPVGTPGAAVVANVTAANASGPGHLNTHALEQASDGSSTHNYTASTSWANLTVTRLGDSGRLCVSAFVNPSHVVIDLVAVIAPDHTATINPVGDRLIDTRRIERIPGRLAASDLTFGASCDAIYDAFVDAHLGDLTAYSYPTLPATNGNGATTVPDHSETNTQVDGVDEGDFVETDGRYLYRESEPGTLEIIDLQRNRVASTVALDGDHAEMILYGDRLMVTTTGYSADTSTTNVLVADVTDPSNPTVLERYGVTGVREAMRGIDGRVHLVLKSYRIPYQRYWDDVEVPLGQIAASTIDDWLPLQYDIRDGAYTAERPAMPCERVGLPAASAGGELLWVSSIDLARPSAGQSGTAVMTKTGTTSVMATADRLYVSTQNFEWWDWWGNGSFVTGIHLFDLDGASATYEASTDVPGRVLNQFSMSEYDGILRVAVTSGWWNESSSAVFALRRSGDSFERISAVGELGPGERIYAVRHVGELSYVVTFRETDPLYVVDFADPLRPVLRGELKIPGFSTYLHPLGNGRLLGVGRDADPDTGEVIGSQLSLFDVADPDRPTRTSQIELPGWTEIHDHRAVLVWPAASTVVLPGYIDSTGGSVLHVGRYVGQRLIYAGAVYAPSCSNFTRGVVVGDRLIAVGSGPVQIVDLTTLAPITTIGSCS</sequence>
<dbReference type="AlphaFoldDB" id="A0A4R7I3D5"/>
<keyword evidence="1" id="KW-0732">Signal</keyword>
<dbReference type="EMBL" id="SOAU01000001">
    <property type="protein sequence ID" value="TDT17754.1"/>
    <property type="molecule type" value="Genomic_DNA"/>
</dbReference>
<evidence type="ECO:0000313" key="3">
    <source>
        <dbReference type="Proteomes" id="UP000294558"/>
    </source>
</evidence>
<keyword evidence="3" id="KW-1185">Reference proteome</keyword>
<feature type="chain" id="PRO_5020893404" evidence="1">
    <location>
        <begin position="28"/>
        <end position="945"/>
    </location>
</feature>
<dbReference type="Pfam" id="PF09826">
    <property type="entry name" value="Beta_propel"/>
    <property type="match status" value="1"/>
</dbReference>
<accession>A0A4R7I3D5</accession>
<dbReference type="InterPro" id="IPR019198">
    <property type="entry name" value="Beta_propeller_containing"/>
</dbReference>
<dbReference type="Proteomes" id="UP000294558">
    <property type="component" value="Unassembled WGS sequence"/>
</dbReference>
<evidence type="ECO:0000313" key="2">
    <source>
        <dbReference type="EMBL" id="TDT17754.1"/>
    </source>
</evidence>
<comment type="caution">
    <text evidence="2">The sequence shown here is derived from an EMBL/GenBank/DDBJ whole genome shotgun (WGS) entry which is preliminary data.</text>
</comment>
<evidence type="ECO:0000256" key="1">
    <source>
        <dbReference type="SAM" id="SignalP"/>
    </source>
</evidence>